<gene>
    <name evidence="4" type="ORF">DL238_06370</name>
</gene>
<dbReference type="Proteomes" id="UP000254101">
    <property type="component" value="Unassembled WGS sequence"/>
</dbReference>
<reference evidence="4 5" key="1">
    <citation type="submission" date="2018-07" db="EMBL/GenBank/DDBJ databases">
        <title>Erythrobacter nanhaiensis sp. nov., a novel member of the genus Erythrobacter isolated from the South China Sea.</title>
        <authorList>
            <person name="Chen X."/>
            <person name="Liu J."/>
        </authorList>
    </citation>
    <scope>NUCLEOTIDE SEQUENCE [LARGE SCALE GENOMIC DNA]</scope>
    <source>
        <strain evidence="4 5">S-5</strain>
    </source>
</reference>
<accession>A0A395LP13</accession>
<dbReference type="RefSeq" id="WP_115491495.1">
    <property type="nucleotide sequence ID" value="NZ_JACHWW010000001.1"/>
</dbReference>
<dbReference type="AlphaFoldDB" id="A0A395LP13"/>
<dbReference type="EMBL" id="QRBB01000001">
    <property type="protein sequence ID" value="RDS77274.1"/>
    <property type="molecule type" value="Genomic_DNA"/>
</dbReference>
<evidence type="ECO:0008006" key="6">
    <source>
        <dbReference type="Google" id="ProtNLM"/>
    </source>
</evidence>
<evidence type="ECO:0000313" key="5">
    <source>
        <dbReference type="Proteomes" id="UP000254101"/>
    </source>
</evidence>
<keyword evidence="2" id="KW-0812">Transmembrane</keyword>
<keyword evidence="2" id="KW-0472">Membrane</keyword>
<evidence type="ECO:0000256" key="3">
    <source>
        <dbReference type="SAM" id="SignalP"/>
    </source>
</evidence>
<comment type="caution">
    <text evidence="4">The sequence shown here is derived from an EMBL/GenBank/DDBJ whole genome shotgun (WGS) entry which is preliminary data.</text>
</comment>
<evidence type="ECO:0000256" key="2">
    <source>
        <dbReference type="SAM" id="Phobius"/>
    </source>
</evidence>
<proteinExistence type="predicted"/>
<evidence type="ECO:0000313" key="4">
    <source>
        <dbReference type="EMBL" id="RDS77274.1"/>
    </source>
</evidence>
<keyword evidence="5" id="KW-1185">Reference proteome</keyword>
<protein>
    <recommendedName>
        <fullName evidence="6">PEP-CTERM sorting domain-containing protein</fullName>
    </recommendedName>
</protein>
<feature type="region of interest" description="Disordered" evidence="1">
    <location>
        <begin position="20"/>
        <end position="40"/>
    </location>
</feature>
<feature type="transmembrane region" description="Helical" evidence="2">
    <location>
        <begin position="41"/>
        <end position="59"/>
    </location>
</feature>
<keyword evidence="3" id="KW-0732">Signal</keyword>
<evidence type="ECO:0000256" key="1">
    <source>
        <dbReference type="SAM" id="MobiDB-lite"/>
    </source>
</evidence>
<feature type="chain" id="PRO_5017369048" description="PEP-CTERM sorting domain-containing protein" evidence="3">
    <location>
        <begin position="22"/>
        <end position="64"/>
    </location>
</feature>
<sequence length="64" mass="6358">MKLLTALAGIAILGFATPAAAYTKPPHGEPTGSRGGGSHEVPAPPIALIFGLAAGAILVRRKLA</sequence>
<name>A0A395LP13_9SPHN</name>
<keyword evidence="2" id="KW-1133">Transmembrane helix</keyword>
<organism evidence="4 5">
    <name type="scientific">Alteriqipengyuania lutimaris</name>
    <dbReference type="NCBI Taxonomy" id="1538146"/>
    <lineage>
        <taxon>Bacteria</taxon>
        <taxon>Pseudomonadati</taxon>
        <taxon>Pseudomonadota</taxon>
        <taxon>Alphaproteobacteria</taxon>
        <taxon>Sphingomonadales</taxon>
        <taxon>Erythrobacteraceae</taxon>
        <taxon>Alteriqipengyuania</taxon>
    </lineage>
</organism>
<feature type="signal peptide" evidence="3">
    <location>
        <begin position="1"/>
        <end position="21"/>
    </location>
</feature>